<dbReference type="Proteomes" id="UP001054945">
    <property type="component" value="Unassembled WGS sequence"/>
</dbReference>
<dbReference type="EMBL" id="BPLR01011710">
    <property type="protein sequence ID" value="GIY48406.1"/>
    <property type="molecule type" value="Genomic_DNA"/>
</dbReference>
<keyword evidence="1" id="KW-0347">Helicase</keyword>
<sequence>MSEDILHLLLATNKNPEMHFTPNVYNEAFFFIEGMCLAIANKELVQLNDYTKSISNGLFDSNLKLETHFDVEELDTFVQTNLPKLVQEQRLQEFTCLSTQSAWQNYVCV</sequence>
<gene>
    <name evidence="1" type="primary">ORF208272</name>
    <name evidence="1" type="ORF">CEXT_713401</name>
</gene>
<keyword evidence="2" id="KW-1185">Reference proteome</keyword>
<evidence type="ECO:0000313" key="2">
    <source>
        <dbReference type="Proteomes" id="UP001054945"/>
    </source>
</evidence>
<keyword evidence="1" id="KW-0547">Nucleotide-binding</keyword>
<reference evidence="1 2" key="1">
    <citation type="submission" date="2021-06" db="EMBL/GenBank/DDBJ databases">
        <title>Caerostris extrusa draft genome.</title>
        <authorList>
            <person name="Kono N."/>
            <person name="Arakawa K."/>
        </authorList>
    </citation>
    <scope>NUCLEOTIDE SEQUENCE [LARGE SCALE GENOMIC DNA]</scope>
</reference>
<keyword evidence="1" id="KW-0378">Hydrolase</keyword>
<accession>A0AAV4TTP8</accession>
<dbReference type="GO" id="GO:0004386">
    <property type="term" value="F:helicase activity"/>
    <property type="evidence" value="ECO:0007669"/>
    <property type="project" value="UniProtKB-KW"/>
</dbReference>
<proteinExistence type="predicted"/>
<keyword evidence="1" id="KW-0067">ATP-binding</keyword>
<name>A0AAV4TTP8_CAEEX</name>
<comment type="caution">
    <text evidence="1">The sequence shown here is derived from an EMBL/GenBank/DDBJ whole genome shotgun (WGS) entry which is preliminary data.</text>
</comment>
<dbReference type="AlphaFoldDB" id="A0AAV4TTP8"/>
<evidence type="ECO:0000313" key="1">
    <source>
        <dbReference type="EMBL" id="GIY48406.1"/>
    </source>
</evidence>
<protein>
    <submittedName>
        <fullName evidence="1">ATP-dependent DNA helicase</fullName>
    </submittedName>
</protein>
<organism evidence="1 2">
    <name type="scientific">Caerostris extrusa</name>
    <name type="common">Bark spider</name>
    <name type="synonym">Caerostris bankana</name>
    <dbReference type="NCBI Taxonomy" id="172846"/>
    <lineage>
        <taxon>Eukaryota</taxon>
        <taxon>Metazoa</taxon>
        <taxon>Ecdysozoa</taxon>
        <taxon>Arthropoda</taxon>
        <taxon>Chelicerata</taxon>
        <taxon>Arachnida</taxon>
        <taxon>Araneae</taxon>
        <taxon>Araneomorphae</taxon>
        <taxon>Entelegynae</taxon>
        <taxon>Araneoidea</taxon>
        <taxon>Araneidae</taxon>
        <taxon>Caerostris</taxon>
    </lineage>
</organism>